<feature type="transmembrane region" description="Helical" evidence="7">
    <location>
        <begin position="252"/>
        <end position="272"/>
    </location>
</feature>
<feature type="transmembrane region" description="Helical" evidence="7">
    <location>
        <begin position="409"/>
        <end position="432"/>
    </location>
</feature>
<feature type="transmembrane region" description="Helical" evidence="7">
    <location>
        <begin position="45"/>
        <end position="69"/>
    </location>
</feature>
<feature type="transmembrane region" description="Helical" evidence="7">
    <location>
        <begin position="81"/>
        <end position="105"/>
    </location>
</feature>
<comment type="similarity">
    <text evidence="2">Belongs to the polysaccharide synthase family.</text>
</comment>
<evidence type="ECO:0000256" key="6">
    <source>
        <dbReference type="ARBA" id="ARBA00023136"/>
    </source>
</evidence>
<organism evidence="8 9">
    <name type="scientific">Bacteroides cellulosilyticus</name>
    <dbReference type="NCBI Taxonomy" id="246787"/>
    <lineage>
        <taxon>Bacteria</taxon>
        <taxon>Pseudomonadati</taxon>
        <taxon>Bacteroidota</taxon>
        <taxon>Bacteroidia</taxon>
        <taxon>Bacteroidales</taxon>
        <taxon>Bacteroidaceae</taxon>
        <taxon>Bacteroides</taxon>
    </lineage>
</organism>
<evidence type="ECO:0000256" key="2">
    <source>
        <dbReference type="ARBA" id="ARBA00007430"/>
    </source>
</evidence>
<keyword evidence="5 7" id="KW-1133">Transmembrane helix</keyword>
<keyword evidence="3" id="KW-1003">Cell membrane</keyword>
<dbReference type="EMBL" id="VVYW01000024">
    <property type="protein sequence ID" value="KAA5403992.1"/>
    <property type="molecule type" value="Genomic_DNA"/>
</dbReference>
<evidence type="ECO:0000256" key="5">
    <source>
        <dbReference type="ARBA" id="ARBA00022989"/>
    </source>
</evidence>
<reference evidence="8 9" key="1">
    <citation type="journal article" date="2019" name="Nat. Med.">
        <title>A library of human gut bacterial isolates paired with longitudinal multiomics data enables mechanistic microbiome research.</title>
        <authorList>
            <person name="Poyet M."/>
            <person name="Groussin M."/>
            <person name="Gibbons S.M."/>
            <person name="Avila-Pacheco J."/>
            <person name="Jiang X."/>
            <person name="Kearney S.M."/>
            <person name="Perrotta A.R."/>
            <person name="Berdy B."/>
            <person name="Zhao S."/>
            <person name="Lieberman T.D."/>
            <person name="Swanson P.K."/>
            <person name="Smith M."/>
            <person name="Roesemann S."/>
            <person name="Alexander J.E."/>
            <person name="Rich S.A."/>
            <person name="Livny J."/>
            <person name="Vlamakis H."/>
            <person name="Clish C."/>
            <person name="Bullock K."/>
            <person name="Deik A."/>
            <person name="Scott J."/>
            <person name="Pierce K.A."/>
            <person name="Xavier R.J."/>
            <person name="Alm E.J."/>
        </authorList>
    </citation>
    <scope>NUCLEOTIDE SEQUENCE [LARGE SCALE GENOMIC DNA]</scope>
    <source>
        <strain evidence="8 9">BIOML-A7</strain>
    </source>
</reference>
<evidence type="ECO:0000256" key="1">
    <source>
        <dbReference type="ARBA" id="ARBA00004651"/>
    </source>
</evidence>
<dbReference type="CDD" id="cd13127">
    <property type="entry name" value="MATE_tuaB_like"/>
    <property type="match status" value="1"/>
</dbReference>
<dbReference type="PANTHER" id="PTHR30250">
    <property type="entry name" value="PST FAMILY PREDICTED COLANIC ACID TRANSPORTER"/>
    <property type="match status" value="1"/>
</dbReference>
<gene>
    <name evidence="8" type="ORF">F2Y86_22365</name>
</gene>
<keyword evidence="4 7" id="KW-0812">Transmembrane</keyword>
<feature type="transmembrane region" description="Helical" evidence="7">
    <location>
        <begin position="172"/>
        <end position="193"/>
    </location>
</feature>
<dbReference type="Proteomes" id="UP000325055">
    <property type="component" value="Unassembled WGS sequence"/>
</dbReference>
<name>A0A5M6A3K7_9BACE</name>
<evidence type="ECO:0000313" key="9">
    <source>
        <dbReference type="Proteomes" id="UP000325055"/>
    </source>
</evidence>
<dbReference type="GO" id="GO:0005886">
    <property type="term" value="C:plasma membrane"/>
    <property type="evidence" value="ECO:0007669"/>
    <property type="project" value="UniProtKB-SubCell"/>
</dbReference>
<comment type="subcellular location">
    <subcellularLocation>
        <location evidence="1">Cell membrane</location>
        <topology evidence="1">Multi-pass membrane protein</topology>
    </subcellularLocation>
</comment>
<feature type="transmembrane region" description="Helical" evidence="7">
    <location>
        <begin position="117"/>
        <end position="133"/>
    </location>
</feature>
<evidence type="ECO:0000256" key="4">
    <source>
        <dbReference type="ARBA" id="ARBA00022692"/>
    </source>
</evidence>
<proteinExistence type="inferred from homology"/>
<evidence type="ECO:0000256" key="7">
    <source>
        <dbReference type="SAM" id="Phobius"/>
    </source>
</evidence>
<sequence length="479" mass="53973">MEKDIKSRAAKSVVWSFAEKLSVQGIGFIISLILARLLVPEDYGVIAILHIFISVATVFIDGGFSNALIQNQKRTEKDFSTAFYTNIGVACFCYLILFFVAPYLADFFLQPLLKDVMRIYGISLIISSFALVQKSRFYINYNFRIIAYISFIAIVLGGIVAIFMAYKGLGVWSLVWYHIIVELIRTVSLWLLSRWKPSLCFSRQSFYTIFGFGSKLLVANMINIIAANLPTFMIGRLFNATNLGLFNRGQSLAYFIPLNFSNVLTQACYPVFCEVQNDGQRLRFFFVKYVRISFVIISPVMTILAVLASPLVSFVLTDKWLPCVPFIQILAIGYMFDPVMRLNANVINVTGHSEYTLYSEIFKKTILLFILMTTCWLGLIGMAIGLALYSLVDLLAVSIYVKKVVGVNFINEMVMLVPQILYCAITGIIVSFCSNLFSTPIIQLVVGTLTGVFTYALLMLIFSRSLIGDLVKLFNMIKK</sequence>
<feature type="transmembrane region" description="Helical" evidence="7">
    <location>
        <begin position="444"/>
        <end position="467"/>
    </location>
</feature>
<dbReference type="Pfam" id="PF13440">
    <property type="entry name" value="Polysacc_synt_3"/>
    <property type="match status" value="1"/>
</dbReference>
<feature type="transmembrane region" description="Helical" evidence="7">
    <location>
        <begin position="145"/>
        <end position="166"/>
    </location>
</feature>
<dbReference type="InterPro" id="IPR050833">
    <property type="entry name" value="Poly_Biosynth_Transport"/>
</dbReference>
<accession>A0A5M6A3K7</accession>
<feature type="transmembrane region" description="Helical" evidence="7">
    <location>
        <begin position="205"/>
        <end position="232"/>
    </location>
</feature>
<protein>
    <submittedName>
        <fullName evidence="8">Lipopolysaccharide biosynthesis protein</fullName>
    </submittedName>
</protein>
<feature type="transmembrane region" description="Helical" evidence="7">
    <location>
        <begin position="292"/>
        <end position="313"/>
    </location>
</feature>
<evidence type="ECO:0000256" key="3">
    <source>
        <dbReference type="ARBA" id="ARBA00022475"/>
    </source>
</evidence>
<dbReference type="PANTHER" id="PTHR30250:SF10">
    <property type="entry name" value="LIPOPOLYSACCHARIDE BIOSYNTHESIS PROTEIN WZXC"/>
    <property type="match status" value="1"/>
</dbReference>
<feature type="transmembrane region" description="Helical" evidence="7">
    <location>
        <begin position="366"/>
        <end position="389"/>
    </location>
</feature>
<feature type="transmembrane region" description="Helical" evidence="7">
    <location>
        <begin position="21"/>
        <end position="39"/>
    </location>
</feature>
<comment type="caution">
    <text evidence="8">The sequence shown here is derived from an EMBL/GenBank/DDBJ whole genome shotgun (WGS) entry which is preliminary data.</text>
</comment>
<keyword evidence="6 7" id="KW-0472">Membrane</keyword>
<evidence type="ECO:0000313" key="8">
    <source>
        <dbReference type="EMBL" id="KAA5403992.1"/>
    </source>
</evidence>
<dbReference type="AlphaFoldDB" id="A0A5M6A3K7"/>
<dbReference type="RefSeq" id="WP_149950481.1">
    <property type="nucleotide sequence ID" value="NZ_JADPGB010000529.1"/>
</dbReference>